<reference evidence="1 2" key="1">
    <citation type="submission" date="2018-10" db="EMBL/GenBank/DDBJ databases">
        <title>Genomic Encyclopedia of Type Strains, Phase IV (KMG-IV): sequencing the most valuable type-strain genomes for metagenomic binning, comparative biology and taxonomic classification.</title>
        <authorList>
            <person name="Goeker M."/>
        </authorList>
    </citation>
    <scope>NUCLEOTIDE SEQUENCE [LARGE SCALE GENOMIC DNA]</scope>
    <source>
        <strain evidence="1 2">DSM 26916</strain>
    </source>
</reference>
<dbReference type="AlphaFoldDB" id="A0A497XJU6"/>
<organism evidence="1 2">
    <name type="scientific">Sulfurisoma sediminicola</name>
    <dbReference type="NCBI Taxonomy" id="1381557"/>
    <lineage>
        <taxon>Bacteria</taxon>
        <taxon>Pseudomonadati</taxon>
        <taxon>Pseudomonadota</taxon>
        <taxon>Betaproteobacteria</taxon>
        <taxon>Nitrosomonadales</taxon>
        <taxon>Sterolibacteriaceae</taxon>
        <taxon>Sulfurisoma</taxon>
    </lineage>
</organism>
<comment type="caution">
    <text evidence="1">The sequence shown here is derived from an EMBL/GenBank/DDBJ whole genome shotgun (WGS) entry which is preliminary data.</text>
</comment>
<gene>
    <name evidence="1" type="ORF">DFR35_0179</name>
</gene>
<keyword evidence="2" id="KW-1185">Reference proteome</keyword>
<dbReference type="RefSeq" id="WP_121239608.1">
    <property type="nucleotide sequence ID" value="NZ_BHVV01000001.1"/>
</dbReference>
<name>A0A497XJU6_9PROT</name>
<evidence type="ECO:0000313" key="1">
    <source>
        <dbReference type="EMBL" id="RLJ67630.1"/>
    </source>
</evidence>
<sequence>MDETAYKSARGEINRLPCVFEKALLSRCVVCELSVRHLLAERETVACTDPPAHAACGELSGLLREKSSFALKLTEAVRILPHAMIMKIQCGGLGGLRDVLDPEAPAPDVHRLVRRAQAEYGALEALPFSRIVQGVSHWQGRKRNAPRDPD</sequence>
<accession>A0A497XJU6</accession>
<proteinExistence type="predicted"/>
<dbReference type="Proteomes" id="UP000268908">
    <property type="component" value="Unassembled WGS sequence"/>
</dbReference>
<protein>
    <submittedName>
        <fullName evidence="1">Uncharacterized protein</fullName>
    </submittedName>
</protein>
<dbReference type="OrthoDB" id="9792294at2"/>
<evidence type="ECO:0000313" key="2">
    <source>
        <dbReference type="Proteomes" id="UP000268908"/>
    </source>
</evidence>
<dbReference type="EMBL" id="RCCI01000004">
    <property type="protein sequence ID" value="RLJ67630.1"/>
    <property type="molecule type" value="Genomic_DNA"/>
</dbReference>